<dbReference type="RefSeq" id="XP_049139551.1">
    <property type="nucleotide sequence ID" value="XM_049282408.1"/>
</dbReference>
<reference evidence="2" key="1">
    <citation type="journal article" date="2021" name="Mol. Plant Microbe Interact.">
        <title>Complete Genome Sequence of the Plant-Pathogenic Fungus Colletotrichum lupini.</title>
        <authorList>
            <person name="Baroncelli R."/>
            <person name="Pensec F."/>
            <person name="Da Lio D."/>
            <person name="Boufleur T."/>
            <person name="Vicente I."/>
            <person name="Sarrocco S."/>
            <person name="Picot A."/>
            <person name="Baraldi E."/>
            <person name="Sukno S."/>
            <person name="Thon M."/>
            <person name="Le Floch G."/>
        </authorList>
    </citation>
    <scope>NUCLEOTIDE SEQUENCE</scope>
    <source>
        <strain evidence="2">IMI 504893</strain>
    </source>
</reference>
<dbReference type="EMBL" id="CP019474">
    <property type="protein sequence ID" value="UQC77913.1"/>
    <property type="molecule type" value="Genomic_DNA"/>
</dbReference>
<evidence type="ECO:0000256" key="1">
    <source>
        <dbReference type="SAM" id="MobiDB-lite"/>
    </source>
</evidence>
<evidence type="ECO:0000313" key="3">
    <source>
        <dbReference type="Proteomes" id="UP000830671"/>
    </source>
</evidence>
<organism evidence="2 3">
    <name type="scientific">Colletotrichum lupini</name>
    <dbReference type="NCBI Taxonomy" id="145971"/>
    <lineage>
        <taxon>Eukaryota</taxon>
        <taxon>Fungi</taxon>
        <taxon>Dikarya</taxon>
        <taxon>Ascomycota</taxon>
        <taxon>Pezizomycotina</taxon>
        <taxon>Sordariomycetes</taxon>
        <taxon>Hypocreomycetidae</taxon>
        <taxon>Glomerellales</taxon>
        <taxon>Glomerellaceae</taxon>
        <taxon>Colletotrichum</taxon>
        <taxon>Colletotrichum acutatum species complex</taxon>
    </lineage>
</organism>
<dbReference type="Proteomes" id="UP000830671">
    <property type="component" value="Chromosome 2"/>
</dbReference>
<gene>
    <name evidence="2" type="ORF">CLUP02_03386</name>
</gene>
<feature type="region of interest" description="Disordered" evidence="1">
    <location>
        <begin position="41"/>
        <end position="80"/>
    </location>
</feature>
<dbReference type="AlphaFoldDB" id="A0A9Q8SIT5"/>
<dbReference type="KEGG" id="clup:CLUP02_03386"/>
<dbReference type="GeneID" id="73337418"/>
<accession>A0A9Q8SIT5</accession>
<feature type="compositionally biased region" description="Polar residues" evidence="1">
    <location>
        <begin position="63"/>
        <end position="77"/>
    </location>
</feature>
<evidence type="ECO:0000313" key="2">
    <source>
        <dbReference type="EMBL" id="UQC77913.1"/>
    </source>
</evidence>
<keyword evidence="3" id="KW-1185">Reference proteome</keyword>
<sequence length="150" mass="16592">MGSSRGFASALRAALITDTFLGQWAQNIPAFQRSRLARPSSHLGYLDSGRRNGNGSRRMFQRRQPTPSGLPQSPSTSRHQHHVIKSFSCSKKWAQHICCNNANPVAPPAAARLSHLVNMIPLEPSSPAFPCYSPARTAVPSRRTEYQVQR</sequence>
<protein>
    <submittedName>
        <fullName evidence="2">Uncharacterized protein</fullName>
    </submittedName>
</protein>
<proteinExistence type="predicted"/>
<name>A0A9Q8SIT5_9PEZI</name>